<evidence type="ECO:0000313" key="1">
    <source>
        <dbReference type="EMBL" id="GFH57727.1"/>
    </source>
</evidence>
<accession>A0AAD3D593</accession>
<name>A0AAD3D593_9STRA</name>
<organism evidence="1 2">
    <name type="scientific">Chaetoceros tenuissimus</name>
    <dbReference type="NCBI Taxonomy" id="426638"/>
    <lineage>
        <taxon>Eukaryota</taxon>
        <taxon>Sar</taxon>
        <taxon>Stramenopiles</taxon>
        <taxon>Ochrophyta</taxon>
        <taxon>Bacillariophyta</taxon>
        <taxon>Coscinodiscophyceae</taxon>
        <taxon>Chaetocerotophycidae</taxon>
        <taxon>Chaetocerotales</taxon>
        <taxon>Chaetocerotaceae</taxon>
        <taxon>Chaetoceros</taxon>
    </lineage>
</organism>
<protein>
    <submittedName>
        <fullName evidence="1">Uncharacterized protein</fullName>
    </submittedName>
</protein>
<sequence length="243" mass="27453">MEILNYNHLKFVAPAGYTNASDAFIRDFVCELKEGFMIKKEASSKFKLQKAKQNILLLHADGISLTWVKPKRSHRPPDRLPRLDLRDCTEVRFPLRESGQSSLACELVFPQRCLKIISASPEECEYLAKGFSSLCYNLQLAKLLINEKEETHDDESTHHSLSFLRSDDNSVCSFSSFQSDDAVPSFVSFDSDMSEETMKINEDCDDDDKDTNQSSSSCPKFCGVADSLRGLFVEGSVLQPHFQ</sequence>
<dbReference type="Proteomes" id="UP001054902">
    <property type="component" value="Unassembled WGS sequence"/>
</dbReference>
<evidence type="ECO:0000313" key="2">
    <source>
        <dbReference type="Proteomes" id="UP001054902"/>
    </source>
</evidence>
<dbReference type="AlphaFoldDB" id="A0AAD3D593"/>
<reference evidence="1 2" key="1">
    <citation type="journal article" date="2021" name="Sci. Rep.">
        <title>The genome of the diatom Chaetoceros tenuissimus carries an ancient integrated fragment of an extant virus.</title>
        <authorList>
            <person name="Hongo Y."/>
            <person name="Kimura K."/>
            <person name="Takaki Y."/>
            <person name="Yoshida Y."/>
            <person name="Baba S."/>
            <person name="Kobayashi G."/>
            <person name="Nagasaki K."/>
            <person name="Hano T."/>
            <person name="Tomaru Y."/>
        </authorList>
    </citation>
    <scope>NUCLEOTIDE SEQUENCE [LARGE SCALE GENOMIC DNA]</scope>
    <source>
        <strain evidence="1 2">NIES-3715</strain>
    </source>
</reference>
<proteinExistence type="predicted"/>
<keyword evidence="2" id="KW-1185">Reference proteome</keyword>
<gene>
    <name evidence="1" type="ORF">CTEN210_14203</name>
</gene>
<dbReference type="EMBL" id="BLLK01000058">
    <property type="protein sequence ID" value="GFH57727.1"/>
    <property type="molecule type" value="Genomic_DNA"/>
</dbReference>
<comment type="caution">
    <text evidence="1">The sequence shown here is derived from an EMBL/GenBank/DDBJ whole genome shotgun (WGS) entry which is preliminary data.</text>
</comment>